<dbReference type="SUPFAM" id="SSF52768">
    <property type="entry name" value="Arginase/deacetylase"/>
    <property type="match status" value="1"/>
</dbReference>
<dbReference type="PRINTS" id="PR00116">
    <property type="entry name" value="ARGINASE"/>
</dbReference>
<dbReference type="PROSITE" id="PS51409">
    <property type="entry name" value="ARGINASE_2"/>
    <property type="match status" value="1"/>
</dbReference>
<dbReference type="PANTHER" id="PTHR11358">
    <property type="entry name" value="ARGINASE/AGMATINASE"/>
    <property type="match status" value="1"/>
</dbReference>
<proteinExistence type="inferred from homology"/>
<dbReference type="GO" id="GO:0046872">
    <property type="term" value="F:metal ion binding"/>
    <property type="evidence" value="ECO:0007669"/>
    <property type="project" value="UniProtKB-KW"/>
</dbReference>
<evidence type="ECO:0000313" key="5">
    <source>
        <dbReference type="Proteomes" id="UP000076128"/>
    </source>
</evidence>
<dbReference type="PIRSF" id="PIRSF036979">
    <property type="entry name" value="Arginase"/>
    <property type="match status" value="1"/>
</dbReference>
<dbReference type="InterPro" id="IPR023696">
    <property type="entry name" value="Ureohydrolase_dom_sf"/>
</dbReference>
<sequence>MATLGKMFGAGTTDTFMGLPRGDLASFTGGAAILGAGACTSYPSVGAYCAGGPAAIRAGGAQYAANLGHMNFDLGGPVLPEGAAAVDLGDLPQVDGDGPGNRARIRAAVAQVLARGGVPLLLGGDDSVPIPMIEAFAAGAEANGRKVTLLQIDAHVDWRQEVEGEPLGLSSTMRRASEMAHVERIVQVGQRGIGSARPGDVADAQAWGVTFVPAREVAREGLARALAAIPEGGEIIVCLDCDALDPGIMPGVIGRTAGGLGYWDVVELIAGAAARGRIVAFDMVEFMPERDIDGQGALVAAQLLAAVLGIVARQGQA</sequence>
<keyword evidence="2" id="KW-0378">Hydrolase</keyword>
<dbReference type="EMBL" id="CP012661">
    <property type="protein sequence ID" value="AMY69693.1"/>
    <property type="molecule type" value="Genomic_DNA"/>
</dbReference>
<evidence type="ECO:0000256" key="3">
    <source>
        <dbReference type="PROSITE-ProRule" id="PRU00742"/>
    </source>
</evidence>
<keyword evidence="1" id="KW-0479">Metal-binding</keyword>
<dbReference type="Proteomes" id="UP000076128">
    <property type="component" value="Chromosome"/>
</dbReference>
<dbReference type="GO" id="GO:0008783">
    <property type="term" value="F:agmatinase activity"/>
    <property type="evidence" value="ECO:0007669"/>
    <property type="project" value="TreeGrafter"/>
</dbReference>
<dbReference type="GO" id="GO:0033389">
    <property type="term" value="P:putrescine biosynthetic process from arginine, via agmatine"/>
    <property type="evidence" value="ECO:0007669"/>
    <property type="project" value="TreeGrafter"/>
</dbReference>
<dbReference type="InterPro" id="IPR006035">
    <property type="entry name" value="Ureohydrolase"/>
</dbReference>
<dbReference type="PANTHER" id="PTHR11358:SF26">
    <property type="entry name" value="GUANIDINO ACID HYDROLASE, MITOCHONDRIAL"/>
    <property type="match status" value="1"/>
</dbReference>
<dbReference type="STRING" id="1335048.AKL17_2448"/>
<dbReference type="Gene3D" id="3.40.800.10">
    <property type="entry name" value="Ureohydrolase domain"/>
    <property type="match status" value="1"/>
</dbReference>
<keyword evidence="5" id="KW-1185">Reference proteome</keyword>
<reference evidence="4 5" key="1">
    <citation type="submission" date="2015-09" db="EMBL/GenBank/DDBJ databases">
        <title>Complete genome sequence of Defluviimonas alba cai42t isolated from an oilfield in Xinjiang.</title>
        <authorList>
            <person name="Geng S."/>
            <person name="Pan X."/>
            <person name="Wu X."/>
        </authorList>
    </citation>
    <scope>NUCLEOTIDE SEQUENCE [LARGE SCALE GENOMIC DNA]</scope>
    <source>
        <strain evidence="5">cai42</strain>
    </source>
</reference>
<dbReference type="AlphaFoldDB" id="A0A165SNN9"/>
<dbReference type="RefSeq" id="WP_066813602.1">
    <property type="nucleotide sequence ID" value="NZ_CP012661.1"/>
</dbReference>
<evidence type="ECO:0000313" key="4">
    <source>
        <dbReference type="EMBL" id="AMY69693.1"/>
    </source>
</evidence>
<gene>
    <name evidence="4" type="ORF">AKL17_2448</name>
</gene>
<dbReference type="OrthoDB" id="9788689at2"/>
<name>A0A165SNN9_9RHOB</name>
<dbReference type="KEGG" id="daa:AKL17_2448"/>
<organism evidence="4 5">
    <name type="scientific">Frigidibacter mobilis</name>
    <dbReference type="NCBI Taxonomy" id="1335048"/>
    <lineage>
        <taxon>Bacteria</taxon>
        <taxon>Pseudomonadati</taxon>
        <taxon>Pseudomonadota</taxon>
        <taxon>Alphaproteobacteria</taxon>
        <taxon>Rhodobacterales</taxon>
        <taxon>Paracoccaceae</taxon>
        <taxon>Frigidibacter</taxon>
    </lineage>
</organism>
<evidence type="ECO:0000256" key="1">
    <source>
        <dbReference type="ARBA" id="ARBA00022723"/>
    </source>
</evidence>
<dbReference type="Pfam" id="PF00491">
    <property type="entry name" value="Arginase"/>
    <property type="match status" value="1"/>
</dbReference>
<accession>A0A165SNN9</accession>
<comment type="similarity">
    <text evidence="3">Belongs to the arginase family.</text>
</comment>
<evidence type="ECO:0000256" key="2">
    <source>
        <dbReference type="ARBA" id="ARBA00022801"/>
    </source>
</evidence>
<protein>
    <submittedName>
        <fullName evidence="4">Agmatinase protein</fullName>
    </submittedName>
</protein>